<reference evidence="3 4" key="1">
    <citation type="submission" date="2017-12" db="EMBL/GenBank/DDBJ databases">
        <title>The whole genome sequence of the Acidipropionibacterium virtanenii sp. nov. type strain JS278.</title>
        <authorList>
            <person name="Laine P."/>
            <person name="Deptula P."/>
            <person name="Varmanen P."/>
            <person name="Auvinen P."/>
        </authorList>
    </citation>
    <scope>NUCLEOTIDE SEQUENCE [LARGE SCALE GENOMIC DNA]</scope>
    <source>
        <strain evidence="3 4">JS278</strain>
    </source>
</reference>
<protein>
    <recommendedName>
        <fullName evidence="5">Tetratricopeptide repeat protein</fullName>
    </recommendedName>
</protein>
<dbReference type="Proteomes" id="UP000251995">
    <property type="component" value="Chromosome"/>
</dbReference>
<dbReference type="RefSeq" id="WP_114044442.1">
    <property type="nucleotide sequence ID" value="NZ_CP025198.1"/>
</dbReference>
<evidence type="ECO:0000313" key="4">
    <source>
        <dbReference type="Proteomes" id="UP000251995"/>
    </source>
</evidence>
<dbReference type="Gene3D" id="1.25.40.10">
    <property type="entry name" value="Tetratricopeptide repeat domain"/>
    <property type="match status" value="1"/>
</dbReference>
<dbReference type="InterPro" id="IPR036869">
    <property type="entry name" value="J_dom_sf"/>
</dbReference>
<feature type="transmembrane region" description="Helical" evidence="2">
    <location>
        <begin position="366"/>
        <end position="385"/>
    </location>
</feature>
<dbReference type="KEGG" id="acij:JS278_01265"/>
<name>A0A344UT43_9ACTN</name>
<dbReference type="SUPFAM" id="SSF48452">
    <property type="entry name" value="TPR-like"/>
    <property type="match status" value="1"/>
</dbReference>
<evidence type="ECO:0000256" key="1">
    <source>
        <dbReference type="SAM" id="MobiDB-lite"/>
    </source>
</evidence>
<dbReference type="InterPro" id="IPR011990">
    <property type="entry name" value="TPR-like_helical_dom_sf"/>
</dbReference>
<keyword evidence="2" id="KW-1133">Transmembrane helix</keyword>
<evidence type="ECO:0000256" key="2">
    <source>
        <dbReference type="SAM" id="Phobius"/>
    </source>
</evidence>
<evidence type="ECO:0008006" key="5">
    <source>
        <dbReference type="Google" id="ProtNLM"/>
    </source>
</evidence>
<feature type="region of interest" description="Disordered" evidence="1">
    <location>
        <begin position="1"/>
        <end position="27"/>
    </location>
</feature>
<dbReference type="SUPFAM" id="SSF46565">
    <property type="entry name" value="Chaperone J-domain"/>
    <property type="match status" value="1"/>
</dbReference>
<dbReference type="OrthoDB" id="3255445at2"/>
<keyword evidence="4" id="KW-1185">Reference proteome</keyword>
<accession>A0A344UT43</accession>
<keyword evidence="2" id="KW-0472">Membrane</keyword>
<dbReference type="AlphaFoldDB" id="A0A344UT43"/>
<evidence type="ECO:0000313" key="3">
    <source>
        <dbReference type="EMBL" id="AXE38441.1"/>
    </source>
</evidence>
<feature type="transmembrane region" description="Helical" evidence="2">
    <location>
        <begin position="339"/>
        <end position="360"/>
    </location>
</feature>
<dbReference type="EMBL" id="CP025198">
    <property type="protein sequence ID" value="AXE38441.1"/>
    <property type="molecule type" value="Genomic_DNA"/>
</dbReference>
<gene>
    <name evidence="3" type="ORF">JS278_01265</name>
</gene>
<sequence length="430" mass="48363">MTHTAFPGQAEGFGSWLPSDSEPGVRTAHLDDPLPAADLYKELALPRDETTAEIQKRLRGLRRDWTAKAMRKNSMTERAQIQLGFVSQAERVFFSDEMRRRYDLSLVTGPEKDDEVDWLTRAWNYYFQRDEGAAAVAARKAREQHPEDRMVYVVAAWVTLLTAADDKDEIRRAKQDADEAFVLDELGEDTADVHHVRAVAYLGLEDYDRGLVSIERALRRAAPDEMPHMYLVKGSLHQGRKEYEEMFSASIDGLEATPNLIEEDQRRLTDNLLAALTGLCYFPGAPVRSIAACSNRTTNVGNTRIPEDSKNQAREMLGKLKHIAELEAVQDVDYNRPEYLCRMFGIGVVLAIFGYMSGAVGYSSTATGSFALGLLVIVISGIQAYRRSVWNDKRRAYKAAQTELSVLESQLPGRLRAIVKLKRSWQLVVG</sequence>
<proteinExistence type="predicted"/>
<organism evidence="3 4">
    <name type="scientific">Acidipropionibacterium virtanenii</name>
    <dbReference type="NCBI Taxonomy" id="2057246"/>
    <lineage>
        <taxon>Bacteria</taxon>
        <taxon>Bacillati</taxon>
        <taxon>Actinomycetota</taxon>
        <taxon>Actinomycetes</taxon>
        <taxon>Propionibacteriales</taxon>
        <taxon>Propionibacteriaceae</taxon>
        <taxon>Acidipropionibacterium</taxon>
    </lineage>
</organism>
<keyword evidence="2" id="KW-0812">Transmembrane</keyword>